<dbReference type="GO" id="GO:0005375">
    <property type="term" value="F:copper ion transmembrane transporter activity"/>
    <property type="evidence" value="ECO:0007669"/>
    <property type="project" value="UniProtKB-UniRule"/>
</dbReference>
<dbReference type="InParanoid" id="B0D794"/>
<dbReference type="KEGG" id="lbc:LACBIDRAFT_248943"/>
<feature type="chain" id="PRO_5002748909" description="Copper transport protein" evidence="6">
    <location>
        <begin position="21"/>
        <end position="186"/>
    </location>
</feature>
<sequence>MKFPGAVSLLFFSGVLLVAAHSSSDGMDMSMDGSMSLASGNMVPWLHFTPGDVLWFQGWVLKSPGAMFGACLGLFLLAIVERWIAAMRSLAEAYWRKRCLVAAAEDSEKPLKSSTPSRIIGSRTALPFIPAHDIPRGLLHMGQAAFGFAFMLAVMTFQVGFILSIILGLGVGEMLFGRYIIMGASH</sequence>
<keyword evidence="4 5" id="KW-0472">Membrane</keyword>
<evidence type="ECO:0000313" key="7">
    <source>
        <dbReference type="EMBL" id="EDR09613.1"/>
    </source>
</evidence>
<dbReference type="AlphaFoldDB" id="B0D794"/>
<keyword evidence="3 5" id="KW-1133">Transmembrane helix</keyword>
<dbReference type="Pfam" id="PF04145">
    <property type="entry name" value="Ctr"/>
    <property type="match status" value="1"/>
</dbReference>
<comment type="similarity">
    <text evidence="5">Belongs to the copper transporter (Ctr) (TC 1.A.56) family. SLC31A subfamily.</text>
</comment>
<dbReference type="PANTHER" id="PTHR12483:SF27">
    <property type="entry name" value="COPPER TRANSPORT PROTEIN CTR1"/>
    <property type="match status" value="1"/>
</dbReference>
<keyword evidence="8" id="KW-1185">Reference proteome</keyword>
<dbReference type="GO" id="GO:0005886">
    <property type="term" value="C:plasma membrane"/>
    <property type="evidence" value="ECO:0007669"/>
    <property type="project" value="TreeGrafter"/>
</dbReference>
<evidence type="ECO:0000256" key="4">
    <source>
        <dbReference type="ARBA" id="ARBA00023136"/>
    </source>
</evidence>
<keyword evidence="5" id="KW-0813">Transport</keyword>
<keyword evidence="5" id="KW-0186">Copper</keyword>
<evidence type="ECO:0000256" key="3">
    <source>
        <dbReference type="ARBA" id="ARBA00022989"/>
    </source>
</evidence>
<protein>
    <recommendedName>
        <fullName evidence="5">Copper transport protein</fullName>
    </recommendedName>
</protein>
<dbReference type="Proteomes" id="UP000001194">
    <property type="component" value="Unassembled WGS sequence"/>
</dbReference>
<accession>B0D794</accession>
<keyword evidence="5" id="KW-0187">Copper transport</keyword>
<dbReference type="PANTHER" id="PTHR12483">
    <property type="entry name" value="SOLUTE CARRIER FAMILY 31 COPPER TRANSPORTERS"/>
    <property type="match status" value="1"/>
</dbReference>
<keyword evidence="5" id="KW-0406">Ion transport</keyword>
<organism evidence="8">
    <name type="scientific">Laccaria bicolor (strain S238N-H82 / ATCC MYA-4686)</name>
    <name type="common">Bicoloured deceiver</name>
    <name type="synonym">Laccaria laccata var. bicolor</name>
    <dbReference type="NCBI Taxonomy" id="486041"/>
    <lineage>
        <taxon>Eukaryota</taxon>
        <taxon>Fungi</taxon>
        <taxon>Dikarya</taxon>
        <taxon>Basidiomycota</taxon>
        <taxon>Agaricomycotina</taxon>
        <taxon>Agaricomycetes</taxon>
        <taxon>Agaricomycetidae</taxon>
        <taxon>Agaricales</taxon>
        <taxon>Agaricineae</taxon>
        <taxon>Hydnangiaceae</taxon>
        <taxon>Laccaria</taxon>
    </lineage>
</organism>
<gene>
    <name evidence="7" type="primary">CTR-A</name>
    <name evidence="7" type="ORF">LACBIDRAFT_248943</name>
</gene>
<dbReference type="GeneID" id="6075284"/>
<evidence type="ECO:0000256" key="1">
    <source>
        <dbReference type="ARBA" id="ARBA00004141"/>
    </source>
</evidence>
<evidence type="ECO:0000256" key="2">
    <source>
        <dbReference type="ARBA" id="ARBA00022692"/>
    </source>
</evidence>
<feature type="transmembrane region" description="Helical" evidence="5">
    <location>
        <begin position="144"/>
        <end position="169"/>
    </location>
</feature>
<reference evidence="7 8" key="1">
    <citation type="journal article" date="2008" name="Nature">
        <title>The genome of Laccaria bicolor provides insights into mycorrhizal symbiosis.</title>
        <authorList>
            <person name="Martin F."/>
            <person name="Aerts A."/>
            <person name="Ahren D."/>
            <person name="Brun A."/>
            <person name="Danchin E.G.J."/>
            <person name="Duchaussoy F."/>
            <person name="Gibon J."/>
            <person name="Kohler A."/>
            <person name="Lindquist E."/>
            <person name="Pereda V."/>
            <person name="Salamov A."/>
            <person name="Shapiro H.J."/>
            <person name="Wuyts J."/>
            <person name="Blaudez D."/>
            <person name="Buee M."/>
            <person name="Brokstein P."/>
            <person name="Canbaeck B."/>
            <person name="Cohen D."/>
            <person name="Courty P.E."/>
            <person name="Coutinho P.M."/>
            <person name="Delaruelle C."/>
            <person name="Detter J.C."/>
            <person name="Deveau A."/>
            <person name="DiFazio S."/>
            <person name="Duplessis S."/>
            <person name="Fraissinet-Tachet L."/>
            <person name="Lucic E."/>
            <person name="Frey-Klett P."/>
            <person name="Fourrey C."/>
            <person name="Feussner I."/>
            <person name="Gay G."/>
            <person name="Grimwood J."/>
            <person name="Hoegger P.J."/>
            <person name="Jain P."/>
            <person name="Kilaru S."/>
            <person name="Labbe J."/>
            <person name="Lin Y.C."/>
            <person name="Legue V."/>
            <person name="Le Tacon F."/>
            <person name="Marmeisse R."/>
            <person name="Melayah D."/>
            <person name="Montanini B."/>
            <person name="Muratet M."/>
            <person name="Nehls U."/>
            <person name="Niculita-Hirzel H."/>
            <person name="Oudot-Le Secq M.P."/>
            <person name="Peter M."/>
            <person name="Quesneville H."/>
            <person name="Rajashekar B."/>
            <person name="Reich M."/>
            <person name="Rouhier N."/>
            <person name="Schmutz J."/>
            <person name="Yin T."/>
            <person name="Chalot M."/>
            <person name="Henrissat B."/>
            <person name="Kuees U."/>
            <person name="Lucas S."/>
            <person name="Van de Peer Y."/>
            <person name="Podila G.K."/>
            <person name="Polle A."/>
            <person name="Pukkila P.J."/>
            <person name="Richardson P.M."/>
            <person name="Rouze P."/>
            <person name="Sanders I.R."/>
            <person name="Stajich J.E."/>
            <person name="Tunlid A."/>
            <person name="Tuskan G."/>
            <person name="Grigoriev I.V."/>
        </authorList>
    </citation>
    <scope>NUCLEOTIDE SEQUENCE [LARGE SCALE GENOMIC DNA]</scope>
    <source>
        <strain evidence="8">S238N-H82 / ATCC MYA-4686</strain>
    </source>
</reference>
<comment type="subcellular location">
    <subcellularLocation>
        <location evidence="1 5">Membrane</location>
        <topology evidence="1 5">Multi-pass membrane protein</topology>
    </subcellularLocation>
</comment>
<dbReference type="OrthoDB" id="73901at2759"/>
<feature type="signal peptide" evidence="6">
    <location>
        <begin position="1"/>
        <end position="20"/>
    </location>
</feature>
<name>B0D794_LACBS</name>
<keyword evidence="2 5" id="KW-0812">Transmembrane</keyword>
<feature type="transmembrane region" description="Helical" evidence="5">
    <location>
        <begin position="59"/>
        <end position="80"/>
    </location>
</feature>
<dbReference type="InterPro" id="IPR007274">
    <property type="entry name" value="Cop_transporter"/>
</dbReference>
<dbReference type="EMBL" id="DS547099">
    <property type="protein sequence ID" value="EDR09613.1"/>
    <property type="molecule type" value="Genomic_DNA"/>
</dbReference>
<evidence type="ECO:0000256" key="5">
    <source>
        <dbReference type="RuleBase" id="RU367022"/>
    </source>
</evidence>
<dbReference type="RefSeq" id="XP_001879962.1">
    <property type="nucleotide sequence ID" value="XM_001879927.1"/>
</dbReference>
<keyword evidence="6" id="KW-0732">Signal</keyword>
<evidence type="ECO:0000313" key="8">
    <source>
        <dbReference type="Proteomes" id="UP000001194"/>
    </source>
</evidence>
<dbReference type="HOGENOM" id="CLU_090404_0_1_1"/>
<dbReference type="STRING" id="486041.B0D794"/>
<evidence type="ECO:0000256" key="6">
    <source>
        <dbReference type="SAM" id="SignalP"/>
    </source>
</evidence>
<proteinExistence type="inferred from homology"/>